<dbReference type="GO" id="GO:0051537">
    <property type="term" value="F:2 iron, 2 sulfur cluster binding"/>
    <property type="evidence" value="ECO:0007669"/>
    <property type="project" value="UniProtKB-UniRule"/>
</dbReference>
<dbReference type="PANTHER" id="PTHR11601">
    <property type="entry name" value="CYSTEINE DESULFURYLASE FAMILY MEMBER"/>
    <property type="match status" value="1"/>
</dbReference>
<dbReference type="STRING" id="926561.GCA_000379025_00515"/>
<dbReference type="InterPro" id="IPR000192">
    <property type="entry name" value="Aminotrans_V_dom"/>
</dbReference>
<evidence type="ECO:0000256" key="6">
    <source>
        <dbReference type="ARBA" id="ARBA00022723"/>
    </source>
</evidence>
<dbReference type="HAMAP" id="MF_00331">
    <property type="entry name" value="Cys_desulf_IscS"/>
    <property type="match status" value="1"/>
</dbReference>
<dbReference type="GO" id="GO:0006520">
    <property type="term" value="P:amino acid metabolic process"/>
    <property type="evidence" value="ECO:0007669"/>
    <property type="project" value="InterPro"/>
</dbReference>
<evidence type="ECO:0000256" key="9">
    <source>
        <dbReference type="ARBA" id="ARBA00023014"/>
    </source>
</evidence>
<dbReference type="EC" id="2.8.1.7" evidence="11"/>
<dbReference type="PROSITE" id="PS00595">
    <property type="entry name" value="AA_TRANSFER_CLASS_5"/>
    <property type="match status" value="1"/>
</dbReference>
<evidence type="ECO:0000313" key="16">
    <source>
        <dbReference type="Proteomes" id="UP000295832"/>
    </source>
</evidence>
<evidence type="ECO:0000256" key="5">
    <source>
        <dbReference type="ARBA" id="ARBA00022714"/>
    </source>
</evidence>
<dbReference type="GO" id="GO:1990221">
    <property type="term" value="C:L-cysteine desulfurase complex"/>
    <property type="evidence" value="ECO:0007669"/>
    <property type="project" value="UniProtKB-ARBA"/>
</dbReference>
<dbReference type="UniPathway" id="UPA00266"/>
<feature type="binding site" evidence="11">
    <location>
        <begin position="72"/>
        <end position="73"/>
    </location>
    <ligand>
        <name>pyridoxal 5'-phosphate</name>
        <dbReference type="ChEBI" id="CHEBI:597326"/>
    </ligand>
</feature>
<comment type="catalytic activity">
    <reaction evidence="10 11">
        <text>(sulfur carrier)-H + L-cysteine = (sulfur carrier)-SH + L-alanine</text>
        <dbReference type="Rhea" id="RHEA:43892"/>
        <dbReference type="Rhea" id="RHEA-COMP:14737"/>
        <dbReference type="Rhea" id="RHEA-COMP:14739"/>
        <dbReference type="ChEBI" id="CHEBI:29917"/>
        <dbReference type="ChEBI" id="CHEBI:35235"/>
        <dbReference type="ChEBI" id="CHEBI:57972"/>
        <dbReference type="ChEBI" id="CHEBI:64428"/>
        <dbReference type="EC" id="2.8.1.7"/>
    </reaction>
</comment>
<dbReference type="GO" id="GO:0030170">
    <property type="term" value="F:pyridoxal phosphate binding"/>
    <property type="evidence" value="ECO:0007669"/>
    <property type="project" value="UniProtKB-UniRule"/>
</dbReference>
<evidence type="ECO:0000256" key="8">
    <source>
        <dbReference type="ARBA" id="ARBA00023004"/>
    </source>
</evidence>
<dbReference type="Gene3D" id="1.10.260.50">
    <property type="match status" value="1"/>
</dbReference>
<dbReference type="InterPro" id="IPR015422">
    <property type="entry name" value="PyrdxlP-dep_Trfase_small"/>
</dbReference>
<dbReference type="NCBIfam" id="NF002806">
    <property type="entry name" value="PRK02948.1"/>
    <property type="match status" value="1"/>
</dbReference>
<evidence type="ECO:0000256" key="10">
    <source>
        <dbReference type="ARBA" id="ARBA00050776"/>
    </source>
</evidence>
<comment type="function">
    <text evidence="11">Master enzyme that delivers sulfur to a number of partners involved in Fe-S cluster assembly, tRNA modification or cofactor biosynthesis. Catalyzes the removal of elemental sulfur atoms from cysteine to produce alanine. Functions as a sulfur delivery protein for Fe-S cluster synthesis onto IscU, an Fe-S scaffold assembly protein, as well as other S acceptor proteins.</text>
</comment>
<dbReference type="InterPro" id="IPR015424">
    <property type="entry name" value="PyrdxlP-dep_Trfase"/>
</dbReference>
<gene>
    <name evidence="11" type="primary">iscS</name>
    <name evidence="15" type="ORF">C7959_1343</name>
</gene>
<dbReference type="Gene3D" id="3.90.1150.10">
    <property type="entry name" value="Aspartate Aminotransferase, domain 1"/>
    <property type="match status" value="1"/>
</dbReference>
<sequence length="390" mass="42501">MKRIYMDNGATTQTDVEVLEAMRPYFTDIFGNASSFHSFGREARNAVTEARDKVASLISADNSTEIIFTSGGTEADNYAIKGVASALERKGKHIITSAVEHHAVLHTCKYLEKKRGFEVTYLSVDEDGMVDPQAVKDAIREDTILVTIMLANNEVGSIQPIAEIGEITKEAGVIFHTDAVQAVGTITVDVNQLNVDLLSLSGHKFNAPKGVGALYIRKGTRIDKFMHGGAQERNRRATTENVPGIVGLGKAAEIALNNMDQKAKKLEKMRDRLINGIEEKIDHVKLNGHRTKRLPGNVNFSLKYIEGESILMKLDLEGIAASSGSACTSGSLDPSHVLLAMGLSHEVAHGSLRLTLGKYNTEEEVDKVLEVLPKVVADLRAMSPIYNAEF</sequence>
<evidence type="ECO:0000256" key="2">
    <source>
        <dbReference type="ARBA" id="ARBA00006490"/>
    </source>
</evidence>
<keyword evidence="5 11" id="KW-0001">2Fe-2S</keyword>
<evidence type="ECO:0000313" key="15">
    <source>
        <dbReference type="EMBL" id="TDX47989.1"/>
    </source>
</evidence>
<comment type="pathway">
    <text evidence="11">Cofactor biosynthesis; iron-sulfur cluster biosynthesis.</text>
</comment>
<feature type="active site" description="Cysteine persulfide intermediate" evidence="11">
    <location>
        <position position="327"/>
    </location>
</feature>
<keyword evidence="16" id="KW-1185">Reference proteome</keyword>
<keyword evidence="7 11" id="KW-0663">Pyridoxal phosphate</keyword>
<dbReference type="PANTHER" id="PTHR11601:SF34">
    <property type="entry name" value="CYSTEINE DESULFURASE"/>
    <property type="match status" value="1"/>
</dbReference>
<evidence type="ECO:0000256" key="4">
    <source>
        <dbReference type="ARBA" id="ARBA00022679"/>
    </source>
</evidence>
<dbReference type="InterPro" id="IPR017772">
    <property type="entry name" value="Cys_deSase_NifS_bac/arc"/>
</dbReference>
<evidence type="ECO:0000256" key="12">
    <source>
        <dbReference type="RuleBase" id="RU004504"/>
    </source>
</evidence>
<dbReference type="Proteomes" id="UP000295832">
    <property type="component" value="Unassembled WGS sequence"/>
</dbReference>
<feature type="binding site" evidence="11">
    <location>
        <begin position="201"/>
        <end position="203"/>
    </location>
    <ligand>
        <name>pyridoxal 5'-phosphate</name>
        <dbReference type="ChEBI" id="CHEBI:597326"/>
    </ligand>
</feature>
<dbReference type="EMBL" id="SOEG01000034">
    <property type="protein sequence ID" value="TDX47989.1"/>
    <property type="molecule type" value="Genomic_DNA"/>
</dbReference>
<feature type="binding site" evidence="11">
    <location>
        <position position="153"/>
    </location>
    <ligand>
        <name>pyridoxal 5'-phosphate</name>
        <dbReference type="ChEBI" id="CHEBI:597326"/>
    </ligand>
</feature>
<evidence type="ECO:0000259" key="14">
    <source>
        <dbReference type="Pfam" id="PF00266"/>
    </source>
</evidence>
<comment type="cofactor">
    <cofactor evidence="1 11 12">
        <name>pyridoxal 5'-phosphate</name>
        <dbReference type="ChEBI" id="CHEBI:597326"/>
    </cofactor>
</comment>
<keyword evidence="6 11" id="KW-0479">Metal-binding</keyword>
<proteinExistence type="inferred from homology"/>
<dbReference type="FunFam" id="3.40.640.10:FF:000003">
    <property type="entry name" value="Cysteine desulfurase IscS"/>
    <property type="match status" value="1"/>
</dbReference>
<dbReference type="GO" id="GO:0044571">
    <property type="term" value="P:[2Fe-2S] cluster assembly"/>
    <property type="evidence" value="ECO:0007669"/>
    <property type="project" value="UniProtKB-UniRule"/>
</dbReference>
<keyword evidence="13" id="KW-0175">Coiled coil</keyword>
<evidence type="ECO:0000256" key="3">
    <source>
        <dbReference type="ARBA" id="ARBA00022490"/>
    </source>
</evidence>
<evidence type="ECO:0000256" key="13">
    <source>
        <dbReference type="SAM" id="Coils"/>
    </source>
</evidence>
<dbReference type="GO" id="GO:0046872">
    <property type="term" value="F:metal ion binding"/>
    <property type="evidence" value="ECO:0007669"/>
    <property type="project" value="UniProtKB-KW"/>
</dbReference>
<reference evidence="15 16" key="1">
    <citation type="submission" date="2019-03" db="EMBL/GenBank/DDBJ databases">
        <title>Subsurface microbial communities from deep shales in Ohio and West Virginia, USA.</title>
        <authorList>
            <person name="Wrighton K."/>
        </authorList>
    </citation>
    <scope>NUCLEOTIDE SEQUENCE [LARGE SCALE GENOMIC DNA]</scope>
    <source>
        <strain evidence="15 16">MSL 6dP</strain>
    </source>
</reference>
<dbReference type="InterPro" id="IPR010240">
    <property type="entry name" value="Cys_deSase_IscS"/>
</dbReference>
<accession>A0A4V3GXJ2</accession>
<organism evidence="15 16">
    <name type="scientific">Orenia marismortui</name>
    <dbReference type="NCBI Taxonomy" id="46469"/>
    <lineage>
        <taxon>Bacteria</taxon>
        <taxon>Bacillati</taxon>
        <taxon>Bacillota</taxon>
        <taxon>Clostridia</taxon>
        <taxon>Halanaerobiales</taxon>
        <taxon>Halobacteroidaceae</taxon>
        <taxon>Orenia</taxon>
    </lineage>
</organism>
<comment type="caution">
    <text evidence="15">The sequence shown here is derived from an EMBL/GenBank/DDBJ whole genome shotgun (WGS) entry which is preliminary data.</text>
</comment>
<comment type="similarity">
    <text evidence="2 11">Belongs to the class-V pyridoxal-phosphate-dependent aminotransferase family. NifS/IscS subfamily.</text>
</comment>
<name>A0A4V3GXJ2_9FIRM</name>
<feature type="binding site" description="via persulfide group" evidence="11">
    <location>
        <position position="327"/>
    </location>
    <ligand>
        <name>[2Fe-2S] cluster</name>
        <dbReference type="ChEBI" id="CHEBI:190135"/>
        <note>ligand shared with IscU</note>
    </ligand>
</feature>
<feature type="coiled-coil region" evidence="13">
    <location>
        <begin position="249"/>
        <end position="276"/>
    </location>
</feature>
<dbReference type="AlphaFoldDB" id="A0A4V3GXJ2"/>
<dbReference type="NCBIfam" id="TIGR03402">
    <property type="entry name" value="FeS_nifS"/>
    <property type="match status" value="1"/>
</dbReference>
<feature type="modified residue" description="N6-(pyridoxal phosphate)lysine" evidence="11">
    <location>
        <position position="204"/>
    </location>
</feature>
<keyword evidence="9 11" id="KW-0411">Iron-sulfur</keyword>
<dbReference type="InterPro" id="IPR015421">
    <property type="entry name" value="PyrdxlP-dep_Trfase_major"/>
</dbReference>
<protein>
    <recommendedName>
        <fullName evidence="11">Cysteine desulfurase IscS</fullName>
        <ecNumber evidence="11">2.8.1.7</ecNumber>
    </recommendedName>
</protein>
<dbReference type="GO" id="GO:0031071">
    <property type="term" value="F:cysteine desulfurase activity"/>
    <property type="evidence" value="ECO:0007669"/>
    <property type="project" value="UniProtKB-UniRule"/>
</dbReference>
<dbReference type="PIRSF" id="PIRSF005572">
    <property type="entry name" value="NifS"/>
    <property type="match status" value="1"/>
</dbReference>
<feature type="binding site" evidence="11">
    <location>
        <position position="181"/>
    </location>
    <ligand>
        <name>pyridoxal 5'-phosphate</name>
        <dbReference type="ChEBI" id="CHEBI:597326"/>
    </ligand>
</feature>
<dbReference type="InterPro" id="IPR016454">
    <property type="entry name" value="Cysteine_dSase"/>
</dbReference>
<dbReference type="Gene3D" id="3.40.640.10">
    <property type="entry name" value="Type I PLP-dependent aspartate aminotransferase-like (Major domain)"/>
    <property type="match status" value="1"/>
</dbReference>
<dbReference type="Pfam" id="PF00266">
    <property type="entry name" value="Aminotran_5"/>
    <property type="match status" value="1"/>
</dbReference>
<keyword evidence="3 11" id="KW-0963">Cytoplasm</keyword>
<comment type="subunit">
    <text evidence="11">Homodimer. Forms a heterotetramer with IscU, interacts with other sulfur acceptors.</text>
</comment>
<feature type="binding site" evidence="11">
    <location>
        <position position="239"/>
    </location>
    <ligand>
        <name>pyridoxal 5'-phosphate</name>
        <dbReference type="ChEBI" id="CHEBI:597326"/>
    </ligand>
</feature>
<feature type="domain" description="Aminotransferase class V" evidence="14">
    <location>
        <begin position="4"/>
        <end position="368"/>
    </location>
</feature>
<evidence type="ECO:0000256" key="7">
    <source>
        <dbReference type="ARBA" id="ARBA00022898"/>
    </source>
</evidence>
<comment type="subcellular location">
    <subcellularLocation>
        <location evidence="11">Cytoplasm</location>
    </subcellularLocation>
</comment>
<evidence type="ECO:0000256" key="11">
    <source>
        <dbReference type="HAMAP-Rule" id="MF_00331"/>
    </source>
</evidence>
<dbReference type="InterPro" id="IPR020578">
    <property type="entry name" value="Aminotrans_V_PyrdxlP_BS"/>
</dbReference>
<dbReference type="SUPFAM" id="SSF53383">
    <property type="entry name" value="PLP-dependent transferases"/>
    <property type="match status" value="1"/>
</dbReference>
<keyword evidence="4 11" id="KW-0808">Transferase</keyword>
<evidence type="ECO:0000256" key="1">
    <source>
        <dbReference type="ARBA" id="ARBA00001933"/>
    </source>
</evidence>
<keyword evidence="8 11" id="KW-0408">Iron</keyword>